<organism evidence="1 2">
    <name type="scientific">Polaribacter sejongensis</name>
    <dbReference type="NCBI Taxonomy" id="985043"/>
    <lineage>
        <taxon>Bacteria</taxon>
        <taxon>Pseudomonadati</taxon>
        <taxon>Bacteroidota</taxon>
        <taxon>Flavobacteriia</taxon>
        <taxon>Flavobacteriales</taxon>
        <taxon>Flavobacteriaceae</taxon>
    </lineage>
</organism>
<sequence length="71" mass="8562">MWCLISLLIITPRFTEKTQRFTEKTKKDTNFTDFTDDSGVDYYTETHREDTEFHREIKKTRISRILLMIVG</sequence>
<protein>
    <submittedName>
        <fullName evidence="1">Uncharacterized protein</fullName>
    </submittedName>
</protein>
<name>A0ABM6Q0B7_9FLAO</name>
<reference evidence="1 2" key="1">
    <citation type="submission" date="2017-02" db="EMBL/GenBank/DDBJ databases">
        <title>Trade-off between light-utilization and light-protection in marine flavobacteria.</title>
        <authorList>
            <person name="Kumagai Y."/>
            <person name="Yoshizawa S."/>
            <person name="Kogure K."/>
            <person name="Iwasaki W."/>
        </authorList>
    </citation>
    <scope>NUCLEOTIDE SEQUENCE [LARGE SCALE GENOMIC DNA]</scope>
    <source>
        <strain evidence="1 2">KCTC 23670</strain>
    </source>
</reference>
<evidence type="ECO:0000313" key="2">
    <source>
        <dbReference type="Proteomes" id="UP000232721"/>
    </source>
</evidence>
<dbReference type="Proteomes" id="UP000232721">
    <property type="component" value="Chromosome"/>
</dbReference>
<keyword evidence="2" id="KW-1185">Reference proteome</keyword>
<accession>A0ABM6Q0B7</accession>
<gene>
    <name evidence="1" type="ORF">BTO15_10560</name>
</gene>
<evidence type="ECO:0000313" key="1">
    <source>
        <dbReference type="EMBL" id="AUC22501.1"/>
    </source>
</evidence>
<dbReference type="EMBL" id="CP019336">
    <property type="protein sequence ID" value="AUC22501.1"/>
    <property type="molecule type" value="Genomic_DNA"/>
</dbReference>
<proteinExistence type="predicted"/>